<evidence type="ECO:0008006" key="4">
    <source>
        <dbReference type="Google" id="ProtNLM"/>
    </source>
</evidence>
<dbReference type="InterPro" id="IPR007712">
    <property type="entry name" value="RelE/ParE_toxin"/>
</dbReference>
<protein>
    <recommendedName>
        <fullName evidence="4">Plasmid stabilization system protein ParE</fullName>
    </recommendedName>
</protein>
<sequence length="97" mass="11515">MDYKIRISPIAKANIKEAVSYYKKEASLKVAQNFVKDYELTLQKIKQNPFFQIYYKNFRGLPLKKFPYIIFFQVDESKKLISINAVFQGNQDIDKRP</sequence>
<organism evidence="2 3">
    <name type="scientific">Cloacibacterium rupense</name>
    <dbReference type="NCBI Taxonomy" id="517423"/>
    <lineage>
        <taxon>Bacteria</taxon>
        <taxon>Pseudomonadati</taxon>
        <taxon>Bacteroidota</taxon>
        <taxon>Flavobacteriia</taxon>
        <taxon>Flavobacteriales</taxon>
        <taxon>Weeksellaceae</taxon>
    </lineage>
</organism>
<dbReference type="EMBL" id="BMLV01000003">
    <property type="protein sequence ID" value="GGP04368.1"/>
    <property type="molecule type" value="Genomic_DNA"/>
</dbReference>
<dbReference type="InterPro" id="IPR035093">
    <property type="entry name" value="RelE/ParE_toxin_dom_sf"/>
</dbReference>
<proteinExistence type="predicted"/>
<evidence type="ECO:0000313" key="2">
    <source>
        <dbReference type="EMBL" id="GGP04368.1"/>
    </source>
</evidence>
<keyword evidence="1" id="KW-1277">Toxin-antitoxin system</keyword>
<accession>A0ABQ2NJY6</accession>
<name>A0ABQ2NJY6_9FLAO</name>
<comment type="caution">
    <text evidence="2">The sequence shown here is derived from an EMBL/GenBank/DDBJ whole genome shotgun (WGS) entry which is preliminary data.</text>
</comment>
<keyword evidence="3" id="KW-1185">Reference proteome</keyword>
<gene>
    <name evidence="2" type="ORF">GCM10010992_16400</name>
</gene>
<reference evidence="3" key="1">
    <citation type="journal article" date="2019" name="Int. J. Syst. Evol. Microbiol.">
        <title>The Global Catalogue of Microorganisms (GCM) 10K type strain sequencing project: providing services to taxonomists for standard genome sequencing and annotation.</title>
        <authorList>
            <consortium name="The Broad Institute Genomics Platform"/>
            <consortium name="The Broad Institute Genome Sequencing Center for Infectious Disease"/>
            <person name="Wu L."/>
            <person name="Ma J."/>
        </authorList>
    </citation>
    <scope>NUCLEOTIDE SEQUENCE [LARGE SCALE GENOMIC DNA]</scope>
    <source>
        <strain evidence="3">CGMCC 1.7656</strain>
    </source>
</reference>
<dbReference type="RefSeq" id="WP_188617625.1">
    <property type="nucleotide sequence ID" value="NZ_BMLV01000003.1"/>
</dbReference>
<dbReference type="Gene3D" id="3.30.2310.20">
    <property type="entry name" value="RelE-like"/>
    <property type="match status" value="1"/>
</dbReference>
<dbReference type="Pfam" id="PF05016">
    <property type="entry name" value="ParE_toxin"/>
    <property type="match status" value="1"/>
</dbReference>
<evidence type="ECO:0000313" key="3">
    <source>
        <dbReference type="Proteomes" id="UP000620064"/>
    </source>
</evidence>
<dbReference type="Proteomes" id="UP000620064">
    <property type="component" value="Unassembled WGS sequence"/>
</dbReference>
<evidence type="ECO:0000256" key="1">
    <source>
        <dbReference type="ARBA" id="ARBA00022649"/>
    </source>
</evidence>